<dbReference type="AlphaFoldDB" id="A0A9P7JW86"/>
<evidence type="ECO:0000313" key="3">
    <source>
        <dbReference type="Proteomes" id="UP000823399"/>
    </source>
</evidence>
<evidence type="ECO:0000256" key="1">
    <source>
        <dbReference type="SAM" id="SignalP"/>
    </source>
</evidence>
<accession>A0A9P7JW86</accession>
<comment type="caution">
    <text evidence="2">The sequence shown here is derived from an EMBL/GenBank/DDBJ whole genome shotgun (WGS) entry which is preliminary data.</text>
</comment>
<gene>
    <name evidence="2" type="ORF">F5147DRAFT_651180</name>
</gene>
<organism evidence="2 3">
    <name type="scientific">Suillus discolor</name>
    <dbReference type="NCBI Taxonomy" id="1912936"/>
    <lineage>
        <taxon>Eukaryota</taxon>
        <taxon>Fungi</taxon>
        <taxon>Dikarya</taxon>
        <taxon>Basidiomycota</taxon>
        <taxon>Agaricomycotina</taxon>
        <taxon>Agaricomycetes</taxon>
        <taxon>Agaricomycetidae</taxon>
        <taxon>Boletales</taxon>
        <taxon>Suillineae</taxon>
        <taxon>Suillaceae</taxon>
        <taxon>Suillus</taxon>
    </lineage>
</organism>
<dbReference type="GeneID" id="64695786"/>
<evidence type="ECO:0000313" key="2">
    <source>
        <dbReference type="EMBL" id="KAG2111499.1"/>
    </source>
</evidence>
<feature type="chain" id="PRO_5040512166" evidence="1">
    <location>
        <begin position="25"/>
        <end position="155"/>
    </location>
</feature>
<feature type="signal peptide" evidence="1">
    <location>
        <begin position="1"/>
        <end position="24"/>
    </location>
</feature>
<dbReference type="Proteomes" id="UP000823399">
    <property type="component" value="Unassembled WGS sequence"/>
</dbReference>
<keyword evidence="3" id="KW-1185">Reference proteome</keyword>
<keyword evidence="1" id="KW-0732">Signal</keyword>
<dbReference type="EMBL" id="JABBWM010000017">
    <property type="protein sequence ID" value="KAG2111499.1"/>
    <property type="molecule type" value="Genomic_DNA"/>
</dbReference>
<sequence length="155" mass="16543">MHQCQLVLCCWSWGWSAFANLSVGDEESSAAKEQNTANVTCDDSATALPSSLGLIANRAPPGPRPPTIGTISTIGVQDSFRIQQARQKSGSAVGTQERLMVHLNDQQVSMLSLCGPLLFIHWDRHAACINGTAPIEGIKDITSKCHAGLRGLEAC</sequence>
<protein>
    <submittedName>
        <fullName evidence="2">Uncharacterized protein</fullName>
    </submittedName>
</protein>
<name>A0A9P7JW86_9AGAM</name>
<proteinExistence type="predicted"/>
<reference evidence="2" key="1">
    <citation type="journal article" date="2020" name="New Phytol.">
        <title>Comparative genomics reveals dynamic genome evolution in host specialist ectomycorrhizal fungi.</title>
        <authorList>
            <person name="Lofgren L.A."/>
            <person name="Nguyen N.H."/>
            <person name="Vilgalys R."/>
            <person name="Ruytinx J."/>
            <person name="Liao H.L."/>
            <person name="Branco S."/>
            <person name="Kuo A."/>
            <person name="LaButti K."/>
            <person name="Lipzen A."/>
            <person name="Andreopoulos W."/>
            <person name="Pangilinan J."/>
            <person name="Riley R."/>
            <person name="Hundley H."/>
            <person name="Na H."/>
            <person name="Barry K."/>
            <person name="Grigoriev I.V."/>
            <person name="Stajich J.E."/>
            <person name="Kennedy P.G."/>
        </authorList>
    </citation>
    <scope>NUCLEOTIDE SEQUENCE</scope>
    <source>
        <strain evidence="2">FC423</strain>
    </source>
</reference>
<dbReference type="RefSeq" id="XP_041294718.1">
    <property type="nucleotide sequence ID" value="XM_041433527.1"/>
</dbReference>